<evidence type="ECO:0000313" key="2">
    <source>
        <dbReference type="Proteomes" id="UP000032633"/>
    </source>
</evidence>
<dbReference type="HOGENOM" id="CLU_2899830_0_0_9"/>
<reference evidence="1 2" key="1">
    <citation type="journal article" date="2015" name="J. Biotechnol.">
        <title>Complete genome sequence of Paenibacillus beijingensis 7188(T) (=DSM 24997(T)), a novel rhizobacterium from jujube garden soil.</title>
        <authorList>
            <person name="Kwak Y."/>
            <person name="Shin J.H."/>
        </authorList>
    </citation>
    <scope>NUCLEOTIDE SEQUENCE [LARGE SCALE GENOMIC DNA]</scope>
    <source>
        <strain evidence="1 2">DSM 24997</strain>
    </source>
</reference>
<dbReference type="PATRIC" id="fig|1126833.4.peg.577"/>
<reference evidence="2" key="2">
    <citation type="submission" date="2015-03" db="EMBL/GenBank/DDBJ databases">
        <title>Genome sequence of Paenibacillus beijingensis strain DSM 24997T.</title>
        <authorList>
            <person name="Kwak Y."/>
            <person name="Shin J.-H."/>
        </authorList>
    </citation>
    <scope>NUCLEOTIDE SEQUENCE [LARGE SCALE GENOMIC DNA]</scope>
    <source>
        <strain evidence="2">DSM 24997</strain>
    </source>
</reference>
<gene>
    <name evidence="1" type="ORF">VN24_02605</name>
</gene>
<dbReference type="InterPro" id="IPR037208">
    <property type="entry name" value="Spo0E-like_sf"/>
</dbReference>
<dbReference type="GO" id="GO:0046983">
    <property type="term" value="F:protein dimerization activity"/>
    <property type="evidence" value="ECO:0007669"/>
    <property type="project" value="InterPro"/>
</dbReference>
<name>A0A0D5NFH3_9BACL</name>
<dbReference type="InterPro" id="IPR036638">
    <property type="entry name" value="HLH_DNA-bd_sf"/>
</dbReference>
<dbReference type="Pfam" id="PF09388">
    <property type="entry name" value="SpoOE-like"/>
    <property type="match status" value="1"/>
</dbReference>
<organism evidence="1 2">
    <name type="scientific">Paenibacillus beijingensis</name>
    <dbReference type="NCBI Taxonomy" id="1126833"/>
    <lineage>
        <taxon>Bacteria</taxon>
        <taxon>Bacillati</taxon>
        <taxon>Bacillota</taxon>
        <taxon>Bacilli</taxon>
        <taxon>Bacillales</taxon>
        <taxon>Paenibacillaceae</taxon>
        <taxon>Paenibacillus</taxon>
    </lineage>
</organism>
<dbReference type="AlphaFoldDB" id="A0A0D5NFH3"/>
<protein>
    <submittedName>
        <fullName evidence="1">Uncharacterized protein</fullName>
    </submittedName>
</protein>
<dbReference type="Proteomes" id="UP000032633">
    <property type="component" value="Chromosome"/>
</dbReference>
<sequence>MTELEMIRFNIELYRALLNDLAGSSPETLTSGKVLHLSQELDELIIKYYQVREKVNEAERSA</sequence>
<dbReference type="SUPFAM" id="SSF140500">
    <property type="entry name" value="BAS1536-like"/>
    <property type="match status" value="1"/>
</dbReference>
<dbReference type="GO" id="GO:0043937">
    <property type="term" value="P:regulation of sporulation"/>
    <property type="evidence" value="ECO:0007669"/>
    <property type="project" value="InterPro"/>
</dbReference>
<dbReference type="RefSeq" id="WP_045669157.1">
    <property type="nucleotide sequence ID" value="NZ_CP011058.1"/>
</dbReference>
<accession>A0A0D5NFH3</accession>
<keyword evidence="2" id="KW-1185">Reference proteome</keyword>
<dbReference type="EMBL" id="CP011058">
    <property type="protein sequence ID" value="AJY73722.1"/>
    <property type="molecule type" value="Genomic_DNA"/>
</dbReference>
<dbReference type="Gene3D" id="4.10.280.10">
    <property type="entry name" value="Helix-loop-helix DNA-binding domain"/>
    <property type="match status" value="1"/>
</dbReference>
<evidence type="ECO:0000313" key="1">
    <source>
        <dbReference type="EMBL" id="AJY73722.1"/>
    </source>
</evidence>
<proteinExistence type="predicted"/>
<dbReference type="KEGG" id="pbj:VN24_02605"/>
<dbReference type="InterPro" id="IPR018540">
    <property type="entry name" value="Spo0E-like"/>
</dbReference>